<dbReference type="SMART" id="SM00382">
    <property type="entry name" value="AAA"/>
    <property type="match status" value="1"/>
</dbReference>
<dbReference type="GO" id="GO:0016887">
    <property type="term" value="F:ATP hydrolysis activity"/>
    <property type="evidence" value="ECO:0007669"/>
    <property type="project" value="UniProtKB-UniRule"/>
</dbReference>
<dbReference type="Pfam" id="PF00004">
    <property type="entry name" value="AAA"/>
    <property type="match status" value="1"/>
</dbReference>
<keyword evidence="3 9" id="KW-0963">Cytoplasm</keyword>
<dbReference type="InterPro" id="IPR003593">
    <property type="entry name" value="AAA+_ATPase"/>
</dbReference>
<comment type="domain">
    <text evidence="9">Consists of three main regions, an N-terminal coiled-coil domain that may assist in substrate recognition, an interdomain involved in PAN hexamerization, and a C-terminal ATPase domain of the AAA type.</text>
</comment>
<dbReference type="SUPFAM" id="SSF52540">
    <property type="entry name" value="P-loop containing nucleoside triphosphate hydrolases"/>
    <property type="match status" value="1"/>
</dbReference>
<dbReference type="NCBIfam" id="NF003069">
    <property type="entry name" value="PRK03992.1"/>
    <property type="match status" value="1"/>
</dbReference>
<dbReference type="InterPro" id="IPR003959">
    <property type="entry name" value="ATPase_AAA_core"/>
</dbReference>
<evidence type="ECO:0000256" key="3">
    <source>
        <dbReference type="ARBA" id="ARBA00022490"/>
    </source>
</evidence>
<evidence type="ECO:0000256" key="6">
    <source>
        <dbReference type="ARBA" id="ARBA00022942"/>
    </source>
</evidence>
<keyword evidence="8 9" id="KW-0143">Chaperone</keyword>
<evidence type="ECO:0000256" key="4">
    <source>
        <dbReference type="ARBA" id="ARBA00022741"/>
    </source>
</evidence>
<dbReference type="InterPro" id="IPR032501">
    <property type="entry name" value="Prot_ATP_ID_OB_2nd"/>
</dbReference>
<keyword evidence="4 9" id="KW-0547">Nucleotide-binding</keyword>
<dbReference type="PANTHER" id="PTHR23073">
    <property type="entry name" value="26S PROTEASOME REGULATORY SUBUNIT"/>
    <property type="match status" value="1"/>
</dbReference>
<dbReference type="GO" id="GO:0010498">
    <property type="term" value="P:proteasomal protein catabolic process"/>
    <property type="evidence" value="ECO:0007669"/>
    <property type="project" value="UniProtKB-UniRule"/>
</dbReference>
<dbReference type="OrthoDB" id="77269at2157"/>
<dbReference type="Pfam" id="PF17862">
    <property type="entry name" value="AAA_lid_3"/>
    <property type="match status" value="1"/>
</dbReference>
<sequence>MSETTNEDIDENKYEITEENMNENNYKYNINKDRFDENENSYEYLADNEGDFSKYLLDRMKQLEHRNSRLNEQYNQIESEKRYVENQKLKYEREVRKLQAEIDRLKSSPLIIGTVMDVLDNGKLMVRSSTGPQFMVSMSKYLEDEEIEPGTTVALNQQTFAVVDVVQSTEEPMVSAMEVIESQQVDYDQIGGLDEQIKEIIESVEYPLTKPESFARIGISAPKGILLAGPPGTGKTLLAKAVAHRTDASFIRVVGSELVQKYIGEGAKLVREVFEMARKKAPSIVFIDELDAIAAKRLNDTNGADREVQRTLMQLLAEMDGFDERGDVRIIAATNRSDVLDPAILRPGRFDRVITVPMPDVESRENILQIHTRNMAVSDNIDFKKLANLTEGASGADLSAIAMEAGMLAVRNDKGSVETDDFLKAVDKVMNSGNESIEIQPEGMFG</sequence>
<dbReference type="AlphaFoldDB" id="D7E632"/>
<comment type="subcellular location">
    <subcellularLocation>
        <location evidence="1 9">Cytoplasm</location>
    </subcellularLocation>
</comment>
<dbReference type="InterPro" id="IPR027417">
    <property type="entry name" value="P-loop_NTPase"/>
</dbReference>
<comment type="similarity">
    <text evidence="2 9 10">Belongs to the AAA ATPase family.</text>
</comment>
<dbReference type="InterPro" id="IPR023501">
    <property type="entry name" value="Nucleotidase_PAN"/>
</dbReference>
<evidence type="ECO:0000256" key="9">
    <source>
        <dbReference type="HAMAP-Rule" id="MF_00553"/>
    </source>
</evidence>
<dbReference type="Gene3D" id="2.40.50.140">
    <property type="entry name" value="Nucleic acid-binding proteins"/>
    <property type="match status" value="1"/>
</dbReference>
<dbReference type="KEGG" id="mev:Metev_0123"/>
<dbReference type="InterPro" id="IPR003960">
    <property type="entry name" value="ATPase_AAA_CS"/>
</dbReference>
<gene>
    <name evidence="9" type="primary">pan</name>
    <name evidence="12" type="ordered locus">Metev_0123</name>
</gene>
<dbReference type="GeneID" id="9345734"/>
<feature type="binding site" evidence="9">
    <location>
        <position position="371"/>
    </location>
    <ligand>
        <name>ATP</name>
        <dbReference type="ChEBI" id="CHEBI:30616"/>
    </ligand>
</feature>
<evidence type="ECO:0000256" key="8">
    <source>
        <dbReference type="ARBA" id="ARBA00023186"/>
    </source>
</evidence>
<evidence type="ECO:0000256" key="1">
    <source>
        <dbReference type="ARBA" id="ARBA00004496"/>
    </source>
</evidence>
<keyword evidence="7 9" id="KW-0175">Coiled coil</keyword>
<evidence type="ECO:0000256" key="5">
    <source>
        <dbReference type="ARBA" id="ARBA00022840"/>
    </source>
</evidence>
<dbReference type="PROSITE" id="PS00674">
    <property type="entry name" value="AAA"/>
    <property type="match status" value="1"/>
</dbReference>
<keyword evidence="12" id="KW-0378">Hydrolase</keyword>
<evidence type="ECO:0000256" key="2">
    <source>
        <dbReference type="ARBA" id="ARBA00006914"/>
    </source>
</evidence>
<dbReference type="InterPro" id="IPR041569">
    <property type="entry name" value="AAA_lid_3"/>
</dbReference>
<proteinExistence type="inferred from homology"/>
<evidence type="ECO:0000256" key="10">
    <source>
        <dbReference type="RuleBase" id="RU003651"/>
    </source>
</evidence>
<feature type="binding site" evidence="9">
    <location>
        <begin position="232"/>
        <end position="237"/>
    </location>
    <ligand>
        <name>ATP</name>
        <dbReference type="ChEBI" id="CHEBI:30616"/>
    </ligand>
</feature>
<feature type="coiled-coil region" evidence="9">
    <location>
        <begin position="53"/>
        <end position="108"/>
    </location>
</feature>
<dbReference type="Gene3D" id="3.40.50.300">
    <property type="entry name" value="P-loop containing nucleotide triphosphate hydrolases"/>
    <property type="match status" value="1"/>
</dbReference>
<dbReference type="HOGENOM" id="CLU_000688_2_1_2"/>
<comment type="function">
    <text evidence="9">ATPase which is responsible for recognizing, binding, unfolding and translocation of substrate proteins into the archaeal 20S proteasome core particle. Is essential for opening the gate of the 20S proteasome via an interaction with its C-terminus, thereby allowing substrate entry and access to the site of proteolysis. Thus, the C-termini of the proteasomal ATPase function like a 'key in a lock' to induce gate opening and therefore regulate proteolysis. Unfolding activity requires energy from ATP hydrolysis, whereas ATP binding alone promotes ATPase-20S proteasome association which triggers gate opening, and supports translocation of unfolded substrates.</text>
</comment>
<dbReference type="GO" id="GO:0022623">
    <property type="term" value="C:proteasome-activating nucleotidase complex"/>
    <property type="evidence" value="ECO:0007669"/>
    <property type="project" value="UniProtKB-UniRule"/>
</dbReference>
<dbReference type="RefSeq" id="WP_013193622.1">
    <property type="nucleotide sequence ID" value="NC_014253.1"/>
</dbReference>
<dbReference type="FunFam" id="3.40.50.300:FF:000033">
    <property type="entry name" value="26S protease regulatory subunit 6B"/>
    <property type="match status" value="1"/>
</dbReference>
<reference evidence="12 13" key="1">
    <citation type="submission" date="2010-06" db="EMBL/GenBank/DDBJ databases">
        <title>Complete sequence chromosome of Methanohalobium evestigatum Z-7303.</title>
        <authorList>
            <consortium name="US DOE Joint Genome Institute"/>
            <person name="Lucas S."/>
            <person name="Copeland A."/>
            <person name="Lapidus A."/>
            <person name="Cheng J.-F."/>
            <person name="Bruce D."/>
            <person name="Goodwin L."/>
            <person name="Pitluck S."/>
            <person name="Saunders E."/>
            <person name="Detter J.C."/>
            <person name="Han C."/>
            <person name="Tapia R."/>
            <person name="Land M."/>
            <person name="Hauser L."/>
            <person name="Kyrpides N."/>
            <person name="Mikhailova N."/>
            <person name="Sieprawska-Lupa M."/>
            <person name="Whitman W.B."/>
            <person name="Anderson I."/>
            <person name="Woyke T."/>
        </authorList>
    </citation>
    <scope>NUCLEOTIDE SEQUENCE [LARGE SCALE GENOMIC DNA]</scope>
    <source>
        <strain evidence="13">ATCC BAA-1072 / DSM 3721 / NBRC 107634 / OCM 161 / Z-7303</strain>
    </source>
</reference>
<organism evidence="12 13">
    <name type="scientific">Methanohalobium evestigatum (strain ATCC BAA-1072 / DSM 3721 / NBRC 107634 / OCM 161 / Z-7303)</name>
    <dbReference type="NCBI Taxonomy" id="644295"/>
    <lineage>
        <taxon>Archaea</taxon>
        <taxon>Methanobacteriati</taxon>
        <taxon>Methanobacteriota</taxon>
        <taxon>Stenosarchaea group</taxon>
        <taxon>Methanomicrobia</taxon>
        <taxon>Methanosarcinales</taxon>
        <taxon>Methanosarcinaceae</taxon>
        <taxon>Methanohalobium</taxon>
    </lineage>
</organism>
<dbReference type="Pfam" id="PF16450">
    <property type="entry name" value="Prot_ATP_ID_OB_C"/>
    <property type="match status" value="1"/>
</dbReference>
<dbReference type="Proteomes" id="UP000000391">
    <property type="component" value="Chromosome"/>
</dbReference>
<dbReference type="STRING" id="644295.Metev_0123"/>
<evidence type="ECO:0000256" key="7">
    <source>
        <dbReference type="ARBA" id="ARBA00023054"/>
    </source>
</evidence>
<dbReference type="InterPro" id="IPR012340">
    <property type="entry name" value="NA-bd_OB-fold"/>
</dbReference>
<dbReference type="GO" id="GO:0043335">
    <property type="term" value="P:protein unfolding"/>
    <property type="evidence" value="ECO:0007669"/>
    <property type="project" value="UniProtKB-UniRule"/>
</dbReference>
<dbReference type="HAMAP" id="MF_00553">
    <property type="entry name" value="PAN"/>
    <property type="match status" value="1"/>
</dbReference>
<protein>
    <recommendedName>
        <fullName evidence="9">Proteasome-activating nucleotidase</fullName>
        <shortName evidence="9">PAN</shortName>
    </recommendedName>
    <alternativeName>
        <fullName evidence="9">Proteasomal ATPase</fullName>
    </alternativeName>
    <alternativeName>
        <fullName evidence="9">Proteasome regulatory ATPase</fullName>
    </alternativeName>
    <alternativeName>
        <fullName evidence="9">Proteasome regulatory particle</fullName>
    </alternativeName>
</protein>
<keyword evidence="5 9" id="KW-0067">ATP-binding</keyword>
<dbReference type="InterPro" id="IPR050221">
    <property type="entry name" value="26S_Proteasome_ATPase"/>
</dbReference>
<evidence type="ECO:0000313" key="12">
    <source>
        <dbReference type="EMBL" id="ADI73054.1"/>
    </source>
</evidence>
<dbReference type="GO" id="GO:0005524">
    <property type="term" value="F:ATP binding"/>
    <property type="evidence" value="ECO:0007669"/>
    <property type="project" value="UniProtKB-UniRule"/>
</dbReference>
<name>D7E632_METEZ</name>
<accession>D7E632</accession>
<comment type="subunit">
    <text evidence="9">Homohexamer. The hexameric complex has a two-ring architecture resembling a top hat that caps the 20S proteasome core at one or both ends. Upon ATP-binding, the C-terminus of PAN interacts with the alpha-rings of the proteasome core by binding to the intersubunit pockets.</text>
</comment>
<dbReference type="GO" id="GO:0005737">
    <property type="term" value="C:cytoplasm"/>
    <property type="evidence" value="ECO:0007669"/>
    <property type="project" value="UniProtKB-SubCell"/>
</dbReference>
<dbReference type="NCBIfam" id="TIGR01242">
    <property type="entry name" value="proteasome-activating nucleotidase"/>
    <property type="match status" value="1"/>
</dbReference>
<evidence type="ECO:0000313" key="13">
    <source>
        <dbReference type="Proteomes" id="UP000000391"/>
    </source>
</evidence>
<evidence type="ECO:0000259" key="11">
    <source>
        <dbReference type="SMART" id="SM00382"/>
    </source>
</evidence>
<feature type="domain" description="AAA+ ATPase" evidence="11">
    <location>
        <begin position="221"/>
        <end position="360"/>
    </location>
</feature>
<keyword evidence="6 9" id="KW-0647">Proteasome</keyword>
<dbReference type="EMBL" id="CP002069">
    <property type="protein sequence ID" value="ADI73054.1"/>
    <property type="molecule type" value="Genomic_DNA"/>
</dbReference>
<dbReference type="Gene3D" id="1.10.8.60">
    <property type="match status" value="1"/>
</dbReference>
<keyword evidence="13" id="KW-1185">Reference proteome</keyword>